<proteinExistence type="predicted"/>
<accession>A0A562RHG3</accession>
<dbReference type="AlphaFoldDB" id="A0A562RHG3"/>
<protein>
    <submittedName>
        <fullName evidence="1">Uncharacterized protein</fullName>
    </submittedName>
</protein>
<evidence type="ECO:0000313" key="1">
    <source>
        <dbReference type="EMBL" id="TWI68542.1"/>
    </source>
</evidence>
<dbReference type="Proteomes" id="UP000318307">
    <property type="component" value="Unassembled WGS sequence"/>
</dbReference>
<evidence type="ECO:0000313" key="2">
    <source>
        <dbReference type="Proteomes" id="UP000318307"/>
    </source>
</evidence>
<gene>
    <name evidence="1" type="ORF">LZ24_02515</name>
</gene>
<dbReference type="RefSeq" id="WP_144685615.1">
    <property type="nucleotide sequence ID" value="NZ_VLLC01000021.1"/>
</dbReference>
<reference evidence="1 2" key="1">
    <citation type="submission" date="2019-07" db="EMBL/GenBank/DDBJ databases">
        <title>Genome sequencing of 100 strains of the haloalkaliphilic chemolithoautotrophic sulfur-oxidizing bacterium Thioalkalivibrio.</title>
        <authorList>
            <person name="Muyzer G."/>
        </authorList>
    </citation>
    <scope>NUCLEOTIDE SEQUENCE [LARGE SCALE GENOMIC DNA]</scope>
    <source>
        <strain evidence="1 2">ASO4-4</strain>
    </source>
</reference>
<keyword evidence="2" id="KW-1185">Reference proteome</keyword>
<dbReference type="OrthoDB" id="9836669at2"/>
<name>A0A562RHG3_9BACT</name>
<sequence>MYLNTYGQSGKHPFVPMAFHEDRSDTLAQARRTAFQNLIRYMVRLRNEGHMDDQAFDALVRQAAASYSGAEISERIEKVLVSKISSGRLRELLQ</sequence>
<comment type="caution">
    <text evidence="1">The sequence shown here is derived from an EMBL/GenBank/DDBJ whole genome shotgun (WGS) entry which is preliminary data.</text>
</comment>
<dbReference type="EMBL" id="VLLC01000021">
    <property type="protein sequence ID" value="TWI68542.1"/>
    <property type="molecule type" value="Genomic_DNA"/>
</dbReference>
<organism evidence="1 2">
    <name type="scientific">Desulfobotulus alkaliphilus</name>
    <dbReference type="NCBI Taxonomy" id="622671"/>
    <lineage>
        <taxon>Bacteria</taxon>
        <taxon>Pseudomonadati</taxon>
        <taxon>Thermodesulfobacteriota</taxon>
        <taxon>Desulfobacteria</taxon>
        <taxon>Desulfobacterales</taxon>
        <taxon>Desulfobacteraceae</taxon>
        <taxon>Desulfobotulus</taxon>
    </lineage>
</organism>